<comment type="caution">
    <text evidence="2">The sequence shown here is derived from an EMBL/GenBank/DDBJ whole genome shotgun (WGS) entry which is preliminary data.</text>
</comment>
<accession>E6K122</accession>
<gene>
    <name evidence="2" type="ORF">HMPREF0620_0508</name>
</gene>
<organism evidence="2 3">
    <name type="scientific">Parascardovia denticolens DSM 10105 = JCM 12538</name>
    <dbReference type="NCBI Taxonomy" id="864564"/>
    <lineage>
        <taxon>Bacteria</taxon>
        <taxon>Bacillati</taxon>
        <taxon>Actinomycetota</taxon>
        <taxon>Actinomycetes</taxon>
        <taxon>Bifidobacteriales</taxon>
        <taxon>Bifidobacteriaceae</taxon>
        <taxon>Parascardovia</taxon>
    </lineage>
</organism>
<reference evidence="2 3" key="1">
    <citation type="submission" date="2010-12" db="EMBL/GenBank/DDBJ databases">
        <authorList>
            <person name="Muzny D."/>
            <person name="Qin X."/>
            <person name="Buhay C."/>
            <person name="Dugan-Rocha S."/>
            <person name="Ding Y."/>
            <person name="Chen G."/>
            <person name="Hawes A."/>
            <person name="Holder M."/>
            <person name="Jhangiani S."/>
            <person name="Johnson A."/>
            <person name="Khan Z."/>
            <person name="Li Z."/>
            <person name="Liu W."/>
            <person name="Liu X."/>
            <person name="Perez L."/>
            <person name="Shen H."/>
            <person name="Wang Q."/>
            <person name="Watt J."/>
            <person name="Xi L."/>
            <person name="Xin Y."/>
            <person name="Zhou J."/>
            <person name="Deng J."/>
            <person name="Jiang H."/>
            <person name="Liu Y."/>
            <person name="Qu J."/>
            <person name="Song X.-Z."/>
            <person name="Zhang L."/>
            <person name="Villasana D."/>
            <person name="Johnson A."/>
            <person name="Liu J."/>
            <person name="Liyanage D."/>
            <person name="Lorensuhewa L."/>
            <person name="Robinson T."/>
            <person name="Song A."/>
            <person name="Song B.-B."/>
            <person name="Dinh H."/>
            <person name="Thornton R."/>
            <person name="Coyle M."/>
            <person name="Francisco L."/>
            <person name="Jackson L."/>
            <person name="Javaid M."/>
            <person name="Korchina V."/>
            <person name="Kovar C."/>
            <person name="Mata R."/>
            <person name="Mathew T."/>
            <person name="Ngo R."/>
            <person name="Nguyen L."/>
            <person name="Nguyen N."/>
            <person name="Okwuonu G."/>
            <person name="Ongeri F."/>
            <person name="Pham C."/>
            <person name="Simmons D."/>
            <person name="Wilczek-Boney K."/>
            <person name="Hale W."/>
            <person name="Jakkamsetti A."/>
            <person name="Pham P."/>
            <person name="Ruth R."/>
            <person name="San Lucas F."/>
            <person name="Warren J."/>
            <person name="Zhang J."/>
            <person name="Zhao Z."/>
            <person name="Zhou C."/>
            <person name="Zhu D."/>
            <person name="Lee S."/>
            <person name="Bess C."/>
            <person name="Blankenburg K."/>
            <person name="Forbes L."/>
            <person name="Fu Q."/>
            <person name="Gubbala S."/>
            <person name="Hirani K."/>
            <person name="Jayaseelan J.C."/>
            <person name="Lara F."/>
            <person name="Munidasa M."/>
            <person name="Palculict T."/>
            <person name="Patil S."/>
            <person name="Pu L.-L."/>
            <person name="Saada N."/>
            <person name="Tang L."/>
            <person name="Weissenberger G."/>
            <person name="Zhu Y."/>
            <person name="Hemphill L."/>
            <person name="Shang Y."/>
            <person name="Youmans B."/>
            <person name="Ayvaz T."/>
            <person name="Ross M."/>
            <person name="Santibanez J."/>
            <person name="Aqrawi P."/>
            <person name="Gross S."/>
            <person name="Joshi V."/>
            <person name="Fowler G."/>
            <person name="Nazareth L."/>
            <person name="Reid J."/>
            <person name="Worley K."/>
            <person name="Petrosino J."/>
            <person name="Highlander S."/>
            <person name="Gibbs R."/>
        </authorList>
    </citation>
    <scope>NUCLEOTIDE SEQUENCE [LARGE SCALE GENOMIC DNA]</scope>
    <source>
        <strain evidence="2 3">DSM 10105</strain>
    </source>
</reference>
<sequence>MDNVFELFQSTLPLRGATAGRDKSPAPGRISIHAPLAGSDMKTT</sequence>
<protein>
    <submittedName>
        <fullName evidence="2">Uncharacterized protein</fullName>
    </submittedName>
</protein>
<evidence type="ECO:0000256" key="1">
    <source>
        <dbReference type="SAM" id="MobiDB-lite"/>
    </source>
</evidence>
<dbReference type="Proteomes" id="UP000004946">
    <property type="component" value="Chromosome"/>
</dbReference>
<dbReference type="AlphaFoldDB" id="E6K122"/>
<keyword evidence="3" id="KW-1185">Reference proteome</keyword>
<feature type="region of interest" description="Disordered" evidence="1">
    <location>
        <begin position="16"/>
        <end position="44"/>
    </location>
</feature>
<dbReference type="HOGENOM" id="CLU_218012_0_0_11"/>
<evidence type="ECO:0000313" key="2">
    <source>
        <dbReference type="EMBL" id="EFT83503.1"/>
    </source>
</evidence>
<evidence type="ECO:0000313" key="3">
    <source>
        <dbReference type="Proteomes" id="UP000004946"/>
    </source>
</evidence>
<name>E6K122_PARDN</name>
<proteinExistence type="predicted"/>
<dbReference type="EMBL" id="AEON01000001">
    <property type="protein sequence ID" value="EFT83503.1"/>
    <property type="molecule type" value="Genomic_DNA"/>
</dbReference>